<dbReference type="EMBL" id="CP146256">
    <property type="protein sequence ID" value="XAH75755.1"/>
    <property type="molecule type" value="Genomic_DNA"/>
</dbReference>
<protein>
    <submittedName>
        <fullName evidence="1">Uncharacterized protein</fullName>
    </submittedName>
</protein>
<name>A0ABZ3F271_9FIRM</name>
<evidence type="ECO:0000313" key="2">
    <source>
        <dbReference type="Proteomes" id="UP001451571"/>
    </source>
</evidence>
<evidence type="ECO:0000313" key="1">
    <source>
        <dbReference type="EMBL" id="XAH75755.1"/>
    </source>
</evidence>
<sequence length="134" mass="15279">MDNNTKRKFTEALKVVSSFIGRCEKMQGKFEEGTSQHTLLGNRIKALYISQALIKDVLTQESEPEGECLANNYTEEDLKNALPPVTSIINKCEKAQGKFEEGTSQYIRYKNMIGPMYLSKELIEVTLAHRLFVR</sequence>
<dbReference type="RefSeq" id="WP_342759328.1">
    <property type="nucleotide sequence ID" value="NZ_CP146256.1"/>
</dbReference>
<keyword evidence="2" id="KW-1185">Reference proteome</keyword>
<accession>A0ABZ3F271</accession>
<gene>
    <name evidence="1" type="ORF">V6984_08395</name>
</gene>
<dbReference type="Proteomes" id="UP001451571">
    <property type="component" value="Chromosome"/>
</dbReference>
<proteinExistence type="predicted"/>
<organism evidence="1 2">
    <name type="scientific">Kineothrix sedimenti</name>
    <dbReference type="NCBI Taxonomy" id="3123317"/>
    <lineage>
        <taxon>Bacteria</taxon>
        <taxon>Bacillati</taxon>
        <taxon>Bacillota</taxon>
        <taxon>Clostridia</taxon>
        <taxon>Lachnospirales</taxon>
        <taxon>Lachnospiraceae</taxon>
        <taxon>Kineothrix</taxon>
    </lineage>
</organism>
<reference evidence="1 2" key="1">
    <citation type="submission" date="2024-02" db="EMBL/GenBank/DDBJ databases">
        <title>Bacterial strain from lacustrine sediment.</title>
        <authorList>
            <person name="Petit C."/>
            <person name="Fadhlaoui K."/>
        </authorList>
    </citation>
    <scope>NUCLEOTIDE SEQUENCE [LARGE SCALE GENOMIC DNA]</scope>
    <source>
        <strain evidence="1 2">IPX-CK</strain>
    </source>
</reference>